<dbReference type="EC" id="2.7.13.3" evidence="2"/>
<dbReference type="InterPro" id="IPR013656">
    <property type="entry name" value="PAS_4"/>
</dbReference>
<evidence type="ECO:0000259" key="7">
    <source>
        <dbReference type="PROSITE" id="PS50109"/>
    </source>
</evidence>
<keyword evidence="5" id="KW-0418">Kinase</keyword>
<dbReference type="Pfam" id="PF16927">
    <property type="entry name" value="HisKA_7TM"/>
    <property type="match status" value="1"/>
</dbReference>
<dbReference type="PROSITE" id="PS50113">
    <property type="entry name" value="PAC"/>
    <property type="match status" value="2"/>
</dbReference>
<dbReference type="PROSITE" id="PS50112">
    <property type="entry name" value="PAS"/>
    <property type="match status" value="2"/>
</dbReference>
<feature type="transmembrane region" description="Helical" evidence="6">
    <location>
        <begin position="36"/>
        <end position="55"/>
    </location>
</feature>
<dbReference type="InterPro" id="IPR036890">
    <property type="entry name" value="HATPase_C_sf"/>
</dbReference>
<evidence type="ECO:0000256" key="2">
    <source>
        <dbReference type="ARBA" id="ARBA00012438"/>
    </source>
</evidence>
<dbReference type="Pfam" id="PF02518">
    <property type="entry name" value="HATPase_c"/>
    <property type="match status" value="1"/>
</dbReference>
<keyword evidence="3" id="KW-0597">Phosphoprotein</keyword>
<dbReference type="Proteomes" id="UP000198397">
    <property type="component" value="Unassembled WGS sequence"/>
</dbReference>
<dbReference type="AlphaFoldDB" id="A0A238Y2Q1"/>
<feature type="transmembrane region" description="Helical" evidence="6">
    <location>
        <begin position="75"/>
        <end position="95"/>
    </location>
</feature>
<reference evidence="10 11" key="1">
    <citation type="submission" date="2017-06" db="EMBL/GenBank/DDBJ databases">
        <authorList>
            <person name="Kim H.J."/>
            <person name="Triplett B.A."/>
        </authorList>
    </citation>
    <scope>NUCLEOTIDE SEQUENCE [LARGE SCALE GENOMIC DNA]</scope>
    <source>
        <strain evidence="10 11">DSM 8800</strain>
    </source>
</reference>
<dbReference type="Pfam" id="PF08448">
    <property type="entry name" value="PAS_4"/>
    <property type="match status" value="1"/>
</dbReference>
<evidence type="ECO:0000256" key="5">
    <source>
        <dbReference type="ARBA" id="ARBA00022777"/>
    </source>
</evidence>
<keyword evidence="11" id="KW-1185">Reference proteome</keyword>
<comment type="catalytic activity">
    <reaction evidence="1">
        <text>ATP + protein L-histidine = ADP + protein N-phospho-L-histidine.</text>
        <dbReference type="EC" id="2.7.13.3"/>
    </reaction>
</comment>
<feature type="transmembrane region" description="Helical" evidence="6">
    <location>
        <begin position="147"/>
        <end position="169"/>
    </location>
</feature>
<feature type="transmembrane region" description="Helical" evidence="6">
    <location>
        <begin position="107"/>
        <end position="127"/>
    </location>
</feature>
<dbReference type="Gene3D" id="3.30.565.10">
    <property type="entry name" value="Histidine kinase-like ATPase, C-terminal domain"/>
    <property type="match status" value="1"/>
</dbReference>
<protein>
    <recommendedName>
        <fullName evidence="2">histidine kinase</fullName>
        <ecNumber evidence="2">2.7.13.3</ecNumber>
    </recommendedName>
</protein>
<evidence type="ECO:0000256" key="6">
    <source>
        <dbReference type="SAM" id="Phobius"/>
    </source>
</evidence>
<dbReference type="InterPro" id="IPR004358">
    <property type="entry name" value="Sig_transdc_His_kin-like_C"/>
</dbReference>
<dbReference type="InterPro" id="IPR013655">
    <property type="entry name" value="PAS_fold_3"/>
</dbReference>
<dbReference type="Gene3D" id="2.10.70.100">
    <property type="match status" value="1"/>
</dbReference>
<feature type="transmembrane region" description="Helical" evidence="6">
    <location>
        <begin position="6"/>
        <end position="29"/>
    </location>
</feature>
<gene>
    <name evidence="10" type="ORF">SAMN06264855_1295</name>
</gene>
<evidence type="ECO:0000256" key="1">
    <source>
        <dbReference type="ARBA" id="ARBA00000085"/>
    </source>
</evidence>
<dbReference type="Gene3D" id="3.30.450.20">
    <property type="entry name" value="PAS domain"/>
    <property type="match status" value="4"/>
</dbReference>
<proteinExistence type="predicted"/>
<dbReference type="InterPro" id="IPR052162">
    <property type="entry name" value="Sensor_kinase/Photoreceptor"/>
</dbReference>
<feature type="domain" description="PAC" evidence="9">
    <location>
        <begin position="788"/>
        <end position="840"/>
    </location>
</feature>
<dbReference type="Pfam" id="PF13426">
    <property type="entry name" value="PAS_9"/>
    <property type="match status" value="2"/>
</dbReference>
<dbReference type="PANTHER" id="PTHR43304:SF1">
    <property type="entry name" value="PAC DOMAIN-CONTAINING PROTEIN"/>
    <property type="match status" value="1"/>
</dbReference>
<keyword evidence="4" id="KW-0808">Transferase</keyword>
<dbReference type="EMBL" id="FZNQ01000029">
    <property type="protein sequence ID" value="SNR65495.1"/>
    <property type="molecule type" value="Genomic_DNA"/>
</dbReference>
<dbReference type="NCBIfam" id="TIGR00229">
    <property type="entry name" value="sensory_box"/>
    <property type="match status" value="4"/>
</dbReference>
<evidence type="ECO:0000313" key="11">
    <source>
        <dbReference type="Proteomes" id="UP000198397"/>
    </source>
</evidence>
<dbReference type="InterPro" id="IPR000700">
    <property type="entry name" value="PAS-assoc_C"/>
</dbReference>
<dbReference type="CDD" id="cd00130">
    <property type="entry name" value="PAS"/>
    <property type="match status" value="2"/>
</dbReference>
<dbReference type="SMART" id="SM00091">
    <property type="entry name" value="PAS"/>
    <property type="match status" value="4"/>
</dbReference>
<keyword evidence="6" id="KW-1133">Transmembrane helix</keyword>
<feature type="domain" description="Histidine kinase" evidence="7">
    <location>
        <begin position="851"/>
        <end position="1063"/>
    </location>
</feature>
<evidence type="ECO:0000256" key="4">
    <source>
        <dbReference type="ARBA" id="ARBA00022679"/>
    </source>
</evidence>
<dbReference type="SUPFAM" id="SSF55785">
    <property type="entry name" value="PYP-like sensor domain (PAS domain)"/>
    <property type="match status" value="5"/>
</dbReference>
<dbReference type="InterPro" id="IPR001610">
    <property type="entry name" value="PAC"/>
</dbReference>
<dbReference type="PANTHER" id="PTHR43304">
    <property type="entry name" value="PHYTOCHROME-LIKE PROTEIN CPH1"/>
    <property type="match status" value="1"/>
</dbReference>
<dbReference type="InterPro" id="IPR000014">
    <property type="entry name" value="PAS"/>
</dbReference>
<dbReference type="PRINTS" id="PR00344">
    <property type="entry name" value="BCTRLSENSOR"/>
</dbReference>
<dbReference type="InterPro" id="IPR003594">
    <property type="entry name" value="HATPase_dom"/>
</dbReference>
<dbReference type="Pfam" id="PF08447">
    <property type="entry name" value="PAS_3"/>
    <property type="match status" value="1"/>
</dbReference>
<keyword evidence="6" id="KW-0472">Membrane</keyword>
<feature type="domain" description="PAC" evidence="9">
    <location>
        <begin position="416"/>
        <end position="466"/>
    </location>
</feature>
<organism evidence="10 11">
    <name type="scientific">Halorubrum vacuolatum</name>
    <name type="common">Natronobacterium vacuolatum</name>
    <dbReference type="NCBI Taxonomy" id="63740"/>
    <lineage>
        <taxon>Archaea</taxon>
        <taxon>Methanobacteriati</taxon>
        <taxon>Methanobacteriota</taxon>
        <taxon>Stenosarchaea group</taxon>
        <taxon>Halobacteria</taxon>
        <taxon>Halobacteriales</taxon>
        <taxon>Haloferacaceae</taxon>
        <taxon>Halorubrum</taxon>
    </lineage>
</organism>
<evidence type="ECO:0000259" key="8">
    <source>
        <dbReference type="PROSITE" id="PS50112"/>
    </source>
</evidence>
<feature type="domain" description="PAS" evidence="8">
    <location>
        <begin position="713"/>
        <end position="785"/>
    </location>
</feature>
<feature type="domain" description="PAS" evidence="8">
    <location>
        <begin position="587"/>
        <end position="660"/>
    </location>
</feature>
<dbReference type="InterPro" id="IPR035965">
    <property type="entry name" value="PAS-like_dom_sf"/>
</dbReference>
<keyword evidence="6" id="KW-0812">Transmembrane</keyword>
<dbReference type="SMART" id="SM00086">
    <property type="entry name" value="PAC"/>
    <property type="match status" value="2"/>
</dbReference>
<dbReference type="InterPro" id="IPR031621">
    <property type="entry name" value="HisKA_7TM"/>
</dbReference>
<evidence type="ECO:0000256" key="3">
    <source>
        <dbReference type="ARBA" id="ARBA00022553"/>
    </source>
</evidence>
<dbReference type="SMART" id="SM00387">
    <property type="entry name" value="HATPase_c"/>
    <property type="match status" value="1"/>
</dbReference>
<name>A0A238Y2Q1_HALVU</name>
<sequence length="1070" mass="121639">MWQYHPILLVFILGGFISLAVAVYCLTYIRDRGFSYLVASIGLIGFHVAIYTFAASVKTASTDLNQKVLFYQLEIIGSGVVPSIAVIFALALVGWDRWITRGTIGMLAVVPLIGVPLFILNPGEVMITEPRLVEHYGIYALEHEFTIWFTMLLAWTQFALAVAGGIIIFGERRGLVRREFAMFALLAIWLPPLVTALKVTGIYPPGGDGVNLTPAFAGAMLGLFAYSIFRYRIFQLQPIGRDRAVEEMADGYLLVGPNGLVLDANPSAVRFLTDSSSTDVQYGPADELLPTYTDIEEATPVRFDRYGRTIEIRRSTAQRQREQVGRLYLLRDVTEQQEYEHELQRYERVLENVPVGVYRLTTGDEERLLYGNQALVDIFGAESTSELQNYSVSDFYVDPEDYRDLDKRLLSERTITDEVLHMQRVDGEQFWASMSSTRIFEDGEAYIEGAVQDITERIESQQALRRERMRLQAVTEAVPDLVISFDNEGRYQEVLSGETQLLPKHPDILLGEAVEAGLDVETADLLREALERTLETNEMQVIEYDYPVDGEQRWFEGRFVSLSKEWVVLFAKDVTESKVYEQRLERQNKRLRSLFETTQAAIVEYVVRDGESVAVAINDSFTEMFGYDESDVLDRPIDHLVVPPEQTEEASHLNEQIERGEHFQVEVTREAADGKRPFMLQHTPINTGSTVRGYVSYMDLSELKERERELEELTTRLELALDETNTGVWEWDLRTDELFWDESSRRLWGYERGEFSGMYEEVTNRVHPEDLPTITRKLQQAIESRMKFRADFQIILPSGKLRWIESRGIVVFDEHDDPERMIGVQTDVTERKRVELAIEEQNKKLELLNQIIRHDIRNEANVTLGLVQRLQQDNSAGDESIDERLDRIEACGKRIVDLTEATREVMNVVTQFGETLEPVSLPRVLEREFVDIEMINPDAELRLETDIPDVEIRANDMLGSLFRNLLVNAIKHNDTSTPTIAVSIERDDAEVSVTIEDNGPGIPTEKVESVFEEGVTLRGSEGTGFGLSLVRTLVKQYGGSVTVSEEKSELGGARITVTLPVVSTAKEIQY</sequence>
<feature type="transmembrane region" description="Helical" evidence="6">
    <location>
        <begin position="181"/>
        <end position="203"/>
    </location>
</feature>
<dbReference type="GO" id="GO:0004673">
    <property type="term" value="F:protein histidine kinase activity"/>
    <property type="evidence" value="ECO:0007669"/>
    <property type="project" value="UniProtKB-EC"/>
</dbReference>
<evidence type="ECO:0000259" key="9">
    <source>
        <dbReference type="PROSITE" id="PS50113"/>
    </source>
</evidence>
<dbReference type="CDD" id="cd00075">
    <property type="entry name" value="HATPase"/>
    <property type="match status" value="1"/>
</dbReference>
<dbReference type="RefSeq" id="WP_089385916.1">
    <property type="nucleotide sequence ID" value="NZ_FZNQ01000029.1"/>
</dbReference>
<dbReference type="PROSITE" id="PS50109">
    <property type="entry name" value="HIS_KIN"/>
    <property type="match status" value="1"/>
</dbReference>
<evidence type="ECO:0000313" key="10">
    <source>
        <dbReference type="EMBL" id="SNR65495.1"/>
    </source>
</evidence>
<dbReference type="OrthoDB" id="3369at2157"/>
<dbReference type="InterPro" id="IPR005467">
    <property type="entry name" value="His_kinase_dom"/>
</dbReference>
<accession>A0A238Y2Q1</accession>
<dbReference type="SUPFAM" id="SSF55874">
    <property type="entry name" value="ATPase domain of HSP90 chaperone/DNA topoisomerase II/histidine kinase"/>
    <property type="match status" value="1"/>
</dbReference>